<dbReference type="Proteomes" id="UP000184440">
    <property type="component" value="Unassembled WGS sequence"/>
</dbReference>
<dbReference type="STRING" id="134849.SAMN05443668_101627"/>
<dbReference type="InterPro" id="IPR025238">
    <property type="entry name" value="DUF4184"/>
</dbReference>
<sequence>MPMTYVSHQVPALAAKLARPRWFDGTAVALGSMSPDWPFALAGTRLETNAHNTRGVLLLCVPASAVAAVVARRLAPVAADYLPEFPGLPLRRLALLGERRPPMAVTVLSALLGAWSHVAWDSFTHDGRWGARRVRWLAAPHHVGGRAVTGAFLAQHTSTVVGGMVGLVLLSRVLRELPGWVDAKPPGWARELPGGTAGRPGGARERLGSARQGPGEARQGPGEARQGPGEARQGPGEARQGPGEARQGPGDQPSGDVPPGRGQFWAAVAAGTAAGAVWGCRGGWDGRFNIAVLVIRTSFGTAAGAVAGALRARRKLRGAN</sequence>
<evidence type="ECO:0000313" key="3">
    <source>
        <dbReference type="Proteomes" id="UP000184440"/>
    </source>
</evidence>
<name>A0A1M7IY40_9ACTN</name>
<accession>A0A1M7IY40</accession>
<dbReference type="EMBL" id="FRCS01000001">
    <property type="protein sequence ID" value="SHM45632.1"/>
    <property type="molecule type" value="Genomic_DNA"/>
</dbReference>
<gene>
    <name evidence="2" type="ORF">SAMN05443668_101627</name>
</gene>
<keyword evidence="3" id="KW-1185">Reference proteome</keyword>
<evidence type="ECO:0008006" key="4">
    <source>
        <dbReference type="Google" id="ProtNLM"/>
    </source>
</evidence>
<organism evidence="2 3">
    <name type="scientific">Cryptosporangium aurantiacum</name>
    <dbReference type="NCBI Taxonomy" id="134849"/>
    <lineage>
        <taxon>Bacteria</taxon>
        <taxon>Bacillati</taxon>
        <taxon>Actinomycetota</taxon>
        <taxon>Actinomycetes</taxon>
        <taxon>Cryptosporangiales</taxon>
        <taxon>Cryptosporangiaceae</taxon>
        <taxon>Cryptosporangium</taxon>
    </lineage>
</organism>
<reference evidence="2 3" key="1">
    <citation type="submission" date="2016-11" db="EMBL/GenBank/DDBJ databases">
        <authorList>
            <person name="Jaros S."/>
            <person name="Januszkiewicz K."/>
            <person name="Wedrychowicz H."/>
        </authorList>
    </citation>
    <scope>NUCLEOTIDE SEQUENCE [LARGE SCALE GENOMIC DNA]</scope>
    <source>
        <strain evidence="2 3">DSM 46144</strain>
    </source>
</reference>
<proteinExistence type="predicted"/>
<protein>
    <recommendedName>
        <fullName evidence="4">DUF4184 family protein</fullName>
    </recommendedName>
</protein>
<dbReference type="Pfam" id="PF13803">
    <property type="entry name" value="DUF4184"/>
    <property type="match status" value="1"/>
</dbReference>
<dbReference type="OrthoDB" id="8481923at2"/>
<feature type="region of interest" description="Disordered" evidence="1">
    <location>
        <begin position="184"/>
        <end position="262"/>
    </location>
</feature>
<evidence type="ECO:0000256" key="1">
    <source>
        <dbReference type="SAM" id="MobiDB-lite"/>
    </source>
</evidence>
<evidence type="ECO:0000313" key="2">
    <source>
        <dbReference type="EMBL" id="SHM45632.1"/>
    </source>
</evidence>
<dbReference type="AlphaFoldDB" id="A0A1M7IY40"/>